<dbReference type="Proteomes" id="UP000703269">
    <property type="component" value="Unassembled WGS sequence"/>
</dbReference>
<protein>
    <recommendedName>
        <fullName evidence="5">Coiled-coil domain-containing protein 174</fullName>
    </recommendedName>
</protein>
<proteinExistence type="predicted"/>
<evidence type="ECO:0000313" key="4">
    <source>
        <dbReference type="Proteomes" id="UP000703269"/>
    </source>
</evidence>
<dbReference type="InterPro" id="IPR025066">
    <property type="entry name" value="CCDC174-like"/>
</dbReference>
<comment type="caution">
    <text evidence="3">The sequence shown here is derived from an EMBL/GenBank/DDBJ whole genome shotgun (WGS) entry which is preliminary data.</text>
</comment>
<gene>
    <name evidence="3" type="ORF">PsYK624_128080</name>
</gene>
<feature type="region of interest" description="Disordered" evidence="2">
    <location>
        <begin position="235"/>
        <end position="383"/>
    </location>
</feature>
<feature type="compositionally biased region" description="Basic and acidic residues" evidence="2">
    <location>
        <begin position="295"/>
        <end position="313"/>
    </location>
</feature>
<reference evidence="3 4" key="1">
    <citation type="submission" date="2021-08" db="EMBL/GenBank/DDBJ databases">
        <title>Draft Genome Sequence of Phanerochaete sordida strain YK-624.</title>
        <authorList>
            <person name="Mori T."/>
            <person name="Dohra H."/>
            <person name="Suzuki T."/>
            <person name="Kawagishi H."/>
            <person name="Hirai H."/>
        </authorList>
    </citation>
    <scope>NUCLEOTIDE SEQUENCE [LARGE SCALE GENOMIC DNA]</scope>
    <source>
        <strain evidence="3 4">YK-624</strain>
    </source>
</reference>
<evidence type="ECO:0000256" key="2">
    <source>
        <dbReference type="SAM" id="MobiDB-lite"/>
    </source>
</evidence>
<dbReference type="OrthoDB" id="333551at2759"/>
<keyword evidence="4" id="KW-1185">Reference proteome</keyword>
<feature type="region of interest" description="Disordered" evidence="2">
    <location>
        <begin position="31"/>
        <end position="64"/>
    </location>
</feature>
<keyword evidence="1" id="KW-0175">Coiled coil</keyword>
<name>A0A9P3LJF1_9APHY</name>
<evidence type="ECO:0000256" key="1">
    <source>
        <dbReference type="ARBA" id="ARBA00023054"/>
    </source>
</evidence>
<evidence type="ECO:0008006" key="5">
    <source>
        <dbReference type="Google" id="ProtNLM"/>
    </source>
</evidence>
<dbReference type="PANTHER" id="PTHR15885:SF1">
    <property type="entry name" value="COILED-COIL DOMAIN-CONTAINING PROTEIN 174"/>
    <property type="match status" value="1"/>
</dbReference>
<accession>A0A9P3LJF1</accession>
<dbReference type="Pfam" id="PF13300">
    <property type="entry name" value="DUF4078"/>
    <property type="match status" value="1"/>
</dbReference>
<dbReference type="AlphaFoldDB" id="A0A9P3LJF1"/>
<feature type="compositionally biased region" description="Basic and acidic residues" evidence="2">
    <location>
        <begin position="242"/>
        <end position="264"/>
    </location>
</feature>
<dbReference type="GO" id="GO:0005634">
    <property type="term" value="C:nucleus"/>
    <property type="evidence" value="ECO:0007669"/>
    <property type="project" value="TreeGrafter"/>
</dbReference>
<evidence type="ECO:0000313" key="3">
    <source>
        <dbReference type="EMBL" id="GJE96609.1"/>
    </source>
</evidence>
<feature type="region of interest" description="Disordered" evidence="2">
    <location>
        <begin position="120"/>
        <end position="148"/>
    </location>
</feature>
<organism evidence="3 4">
    <name type="scientific">Phanerochaete sordida</name>
    <dbReference type="NCBI Taxonomy" id="48140"/>
    <lineage>
        <taxon>Eukaryota</taxon>
        <taxon>Fungi</taxon>
        <taxon>Dikarya</taxon>
        <taxon>Basidiomycota</taxon>
        <taxon>Agaricomycotina</taxon>
        <taxon>Agaricomycetes</taxon>
        <taxon>Polyporales</taxon>
        <taxon>Phanerochaetaceae</taxon>
        <taxon>Phanerochaete</taxon>
    </lineage>
</organism>
<dbReference type="EMBL" id="BPQB01000061">
    <property type="protein sequence ID" value="GJE96609.1"/>
    <property type="molecule type" value="Genomic_DNA"/>
</dbReference>
<sequence>MAPTNKARAAGVSASSFFDLKAELAKKEEQFAKDKAAGKSTSLVERPDKKPSKWAKSNKGVNQRAARDVELEEVSRPTLEAARAALERKAQIYEKLAKGKSGGLNDKQYETLLVDFDSKPIGPYESDSDDVDESLTVPGPPGQDDDPVIEYEDEFGRLRTARRSEVPRHLLPSEHKDEEEEIDPYVIYNPVNHFPTYQPSEEKLKEIEESLLEENNPLNIHYDASRENRAKGAAFYQFSGDEETRKKQMEELLRAREETEKNRQEAGALDVRPGEVEGLATTEGPAGPAPPQKSRAQEKRKREIEERRRLLEAKRRKKASTANTPEPSGDFETPVFSMPMDDDEPGPPPPDKPARKVASASSDPFAALEARAASDKGKAQQPAKAVQDADAFLASLEQDMISKRKI</sequence>
<dbReference type="PANTHER" id="PTHR15885">
    <property type="entry name" value="COILED-COIL DOMAIN-CONTAINING PROTEIN 174"/>
    <property type="match status" value="1"/>
</dbReference>